<keyword evidence="1" id="KW-0540">Nuclease</keyword>
<dbReference type="PANTHER" id="PTHR33352">
    <property type="entry name" value="SLR1095 PROTEIN"/>
    <property type="match status" value="1"/>
</dbReference>
<accession>A0ABX8AXS1</accession>
<reference evidence="1 2" key="1">
    <citation type="submission" date="2021-03" db="EMBL/GenBank/DDBJ databases">
        <title>Genomic and phenotypic characterization of Chloracidobacterium isolates provides evidence for multiple species.</title>
        <authorList>
            <person name="Saini M.K."/>
            <person name="Costas A.M.G."/>
            <person name="Tank M."/>
            <person name="Bryant D.A."/>
        </authorList>
    </citation>
    <scope>NUCLEOTIDE SEQUENCE [LARGE SCALE GENOMIC DNA]</scope>
    <source>
        <strain evidence="1 2">N</strain>
    </source>
</reference>
<keyword evidence="1" id="KW-0378">Hydrolase</keyword>
<dbReference type="GO" id="GO:0004519">
    <property type="term" value="F:endonuclease activity"/>
    <property type="evidence" value="ECO:0007669"/>
    <property type="project" value="UniProtKB-KW"/>
</dbReference>
<name>A0ABX8AXS1_9BACT</name>
<sequence length="238" mass="26203">MSLAYILQDLDDPDFEDIHGDDETGGFAADKALRLLVSSLYTSWRPGDGVPFLAAVRVALTSGEPQAAASPVIPDILLAHGVTPAAEWWKPVHRIYRVSRFGKAPDLVLDLLAHNAHRAEASDARHQMYEQLGVTYRVVYDPCGLLTSQPVTVFERQNGRLTARQDTQLPHLGLGLTLWRGTFEGRTDTWLRWTDAHGNLLLTGDELAAYWHRRATGLEAGSHAALATKDSATTQPET</sequence>
<dbReference type="EMBL" id="CP072642">
    <property type="protein sequence ID" value="QUV93507.1"/>
    <property type="molecule type" value="Genomic_DNA"/>
</dbReference>
<dbReference type="PANTHER" id="PTHR33352:SF3">
    <property type="entry name" value="SLR1612 PROTEIN"/>
    <property type="match status" value="1"/>
</dbReference>
<keyword evidence="1" id="KW-0255">Endonuclease</keyword>
<evidence type="ECO:0000313" key="1">
    <source>
        <dbReference type="EMBL" id="QUV93507.1"/>
    </source>
</evidence>
<gene>
    <name evidence="1" type="ORF">J8C05_09020</name>
</gene>
<evidence type="ECO:0000313" key="2">
    <source>
        <dbReference type="Proteomes" id="UP000677668"/>
    </source>
</evidence>
<dbReference type="RefSeq" id="WP_211421882.1">
    <property type="nucleotide sequence ID" value="NZ_CP072642.1"/>
</dbReference>
<keyword evidence="2" id="KW-1185">Reference proteome</keyword>
<dbReference type="InterPro" id="IPR011335">
    <property type="entry name" value="Restrct_endonuc-II-like"/>
</dbReference>
<proteinExistence type="predicted"/>
<dbReference type="SUPFAM" id="SSF52980">
    <property type="entry name" value="Restriction endonuclease-like"/>
    <property type="match status" value="1"/>
</dbReference>
<organism evidence="1 2">
    <name type="scientific">Chloracidobacterium sp. N</name>
    <dbReference type="NCBI Taxonomy" id="2821540"/>
    <lineage>
        <taxon>Bacteria</taxon>
        <taxon>Pseudomonadati</taxon>
        <taxon>Acidobacteriota</taxon>
        <taxon>Terriglobia</taxon>
        <taxon>Terriglobales</taxon>
        <taxon>Acidobacteriaceae</taxon>
        <taxon>Chloracidobacterium</taxon>
        <taxon>Chloracidobacterium aggregatum</taxon>
    </lineage>
</organism>
<dbReference type="Proteomes" id="UP000677668">
    <property type="component" value="Chromosome 1"/>
</dbReference>
<protein>
    <submittedName>
        <fullName evidence="1">Uma2 family endonuclease</fullName>
    </submittedName>
</protein>